<dbReference type="Pfam" id="PF06985">
    <property type="entry name" value="HET"/>
    <property type="match status" value="1"/>
</dbReference>
<sequence length="716" mass="79965">MHEWLPAAKVGFFHVRMSHELCVFMSLPYSSGSNSFAFRDTIWLGGVHSHDGPILSLEGYLKASRPTTSKAYVAHIQCTFTFGLLEAITESKIPETLLLNESRSMMIGTHLHSILYTWRNRIRTSGKAGAKWSDLTLQTLKTAHRLLELEVFHPRVSLLFQSEFSRNDMSDVMSTIGCIAEGLSSSRMAFPSHAPLGKEWSFLSDLFGTHRQALLGNGWCPFIVRGISGSCAVQYAMTLSPARGEVQYNHDACTHRNCVANNIDTRNYINRHCALVRCTGCASVKPPLERIIRSLQDQEVPILRVDAGQGDHSDLPVLTSTTFSAAPYIAISHVWSDGLGSTTEVGLPSCQISRISRLVEPILAQGYFWIDALCVPQRREMRKRAIGLMAETYRRAAVVLVIDSGIRSCSTSAPLAEKLVRVVTSGWMQRLWTLQEGLLAKKLMFEFSDGVLDINDLIPSGEDCFDPLLMQLASEVFRLRVYQINPEHFGLAQVTRALRWRSTSRAEDETLAICGLLNVNAFELVNLPRQERMKKLLLTVKTLPRDIPFLISPKLSEDNFRWAPLTLMTKSDTALSVSQAPLESMAECTPRGLLATYFVVYFDQITMTRDSADWIVQHQEKNFTLKVTAVPITILEDTLSVYDCNALLFVEPPGPAQLATCVGVSISPTTGETKDLFMCVHRIRLFATRIGDLELKKCTGRVVQARGLGRMRVLMV</sequence>
<comment type="caution">
    <text evidence="2">The sequence shown here is derived from an EMBL/GenBank/DDBJ whole genome shotgun (WGS) entry which is preliminary data.</text>
</comment>
<dbReference type="PANTHER" id="PTHR39596">
    <property type="match status" value="1"/>
</dbReference>
<dbReference type="PANTHER" id="PTHR39596:SF2">
    <property type="entry name" value="HET DOMAIN PROTEIN (AFU_ORTHOLOGUE AFUA_1G17550)-RELATED"/>
    <property type="match status" value="1"/>
</dbReference>
<evidence type="ECO:0000313" key="2">
    <source>
        <dbReference type="EMBL" id="KAH8094541.1"/>
    </source>
</evidence>
<dbReference type="AlphaFoldDB" id="A0A8K0UJ07"/>
<dbReference type="OrthoDB" id="2426273at2759"/>
<proteinExistence type="predicted"/>
<dbReference type="Proteomes" id="UP000813824">
    <property type="component" value="Unassembled WGS sequence"/>
</dbReference>
<dbReference type="InterPro" id="IPR010730">
    <property type="entry name" value="HET"/>
</dbReference>
<evidence type="ECO:0000259" key="1">
    <source>
        <dbReference type="Pfam" id="PF06985"/>
    </source>
</evidence>
<accession>A0A8K0UJ07</accession>
<keyword evidence="3" id="KW-1185">Reference proteome</keyword>
<gene>
    <name evidence="2" type="ORF">BXZ70DRAFT_992312</name>
</gene>
<name>A0A8K0UJ07_9AGAR</name>
<feature type="domain" description="Heterokaryon incompatibility" evidence="1">
    <location>
        <begin position="328"/>
        <end position="405"/>
    </location>
</feature>
<organism evidence="2 3">
    <name type="scientific">Cristinia sonorae</name>
    <dbReference type="NCBI Taxonomy" id="1940300"/>
    <lineage>
        <taxon>Eukaryota</taxon>
        <taxon>Fungi</taxon>
        <taxon>Dikarya</taxon>
        <taxon>Basidiomycota</taxon>
        <taxon>Agaricomycotina</taxon>
        <taxon>Agaricomycetes</taxon>
        <taxon>Agaricomycetidae</taxon>
        <taxon>Agaricales</taxon>
        <taxon>Pleurotineae</taxon>
        <taxon>Stephanosporaceae</taxon>
        <taxon>Cristinia</taxon>
    </lineage>
</organism>
<protein>
    <recommendedName>
        <fullName evidence="1">Heterokaryon incompatibility domain-containing protein</fullName>
    </recommendedName>
</protein>
<evidence type="ECO:0000313" key="3">
    <source>
        <dbReference type="Proteomes" id="UP000813824"/>
    </source>
</evidence>
<reference evidence="2" key="1">
    <citation type="journal article" date="2021" name="New Phytol.">
        <title>Evolutionary innovations through gain and loss of genes in the ectomycorrhizal Boletales.</title>
        <authorList>
            <person name="Wu G."/>
            <person name="Miyauchi S."/>
            <person name="Morin E."/>
            <person name="Kuo A."/>
            <person name="Drula E."/>
            <person name="Varga T."/>
            <person name="Kohler A."/>
            <person name="Feng B."/>
            <person name="Cao Y."/>
            <person name="Lipzen A."/>
            <person name="Daum C."/>
            <person name="Hundley H."/>
            <person name="Pangilinan J."/>
            <person name="Johnson J."/>
            <person name="Barry K."/>
            <person name="LaButti K."/>
            <person name="Ng V."/>
            <person name="Ahrendt S."/>
            <person name="Min B."/>
            <person name="Choi I.G."/>
            <person name="Park H."/>
            <person name="Plett J.M."/>
            <person name="Magnuson J."/>
            <person name="Spatafora J.W."/>
            <person name="Nagy L.G."/>
            <person name="Henrissat B."/>
            <person name="Grigoriev I.V."/>
            <person name="Yang Z.L."/>
            <person name="Xu J."/>
            <person name="Martin F.M."/>
        </authorList>
    </citation>
    <scope>NUCLEOTIDE SEQUENCE</scope>
    <source>
        <strain evidence="2">KKN 215</strain>
    </source>
</reference>
<dbReference type="EMBL" id="JAEVFJ010000026">
    <property type="protein sequence ID" value="KAH8094541.1"/>
    <property type="molecule type" value="Genomic_DNA"/>
</dbReference>